<comment type="pathway">
    <text evidence="11">Glycerolipid metabolism; triacylglycerol biosynthesis.</text>
</comment>
<comment type="catalytic activity">
    <reaction evidence="11">
        <text>an acyl-CoA + a 1,2-diacyl-sn-glycerol = a triacyl-sn-glycerol + CoA</text>
        <dbReference type="Rhea" id="RHEA:10868"/>
        <dbReference type="ChEBI" id="CHEBI:17815"/>
        <dbReference type="ChEBI" id="CHEBI:57287"/>
        <dbReference type="ChEBI" id="CHEBI:58342"/>
        <dbReference type="ChEBI" id="CHEBI:64615"/>
        <dbReference type="EC" id="2.3.1.20"/>
    </reaction>
</comment>
<name>A0ABR4LNH7_9EURO</name>
<keyword evidence="9" id="KW-0472">Membrane</keyword>
<evidence type="ECO:0000256" key="9">
    <source>
        <dbReference type="ARBA" id="ARBA00023136"/>
    </source>
</evidence>
<keyword evidence="5" id="KW-0812">Transmembrane</keyword>
<comment type="subcellular location">
    <subcellularLocation>
        <location evidence="1 11">Endoplasmic reticulum membrane</location>
        <topology evidence="1 11">Multi-pass membrane protein</topology>
    </subcellularLocation>
</comment>
<evidence type="ECO:0000313" key="13">
    <source>
        <dbReference type="Proteomes" id="UP001610432"/>
    </source>
</evidence>
<accession>A0ABR4LNH7</accession>
<organism evidence="12 13">
    <name type="scientific">Aspergillus lucknowensis</name>
    <dbReference type="NCBI Taxonomy" id="176173"/>
    <lineage>
        <taxon>Eukaryota</taxon>
        <taxon>Fungi</taxon>
        <taxon>Dikarya</taxon>
        <taxon>Ascomycota</taxon>
        <taxon>Pezizomycotina</taxon>
        <taxon>Eurotiomycetes</taxon>
        <taxon>Eurotiomycetidae</taxon>
        <taxon>Eurotiales</taxon>
        <taxon>Aspergillaceae</taxon>
        <taxon>Aspergillus</taxon>
        <taxon>Aspergillus subgen. Nidulantes</taxon>
    </lineage>
</organism>
<reference evidence="12 13" key="1">
    <citation type="submission" date="2024-07" db="EMBL/GenBank/DDBJ databases">
        <title>Section-level genome sequencing and comparative genomics of Aspergillus sections Usti and Cavernicolus.</title>
        <authorList>
            <consortium name="Lawrence Berkeley National Laboratory"/>
            <person name="Nybo J.L."/>
            <person name="Vesth T.C."/>
            <person name="Theobald S."/>
            <person name="Frisvad J.C."/>
            <person name="Larsen T.O."/>
            <person name="Kjaerboelling I."/>
            <person name="Rothschild-Mancinelli K."/>
            <person name="Lyhne E.K."/>
            <person name="Kogle M.E."/>
            <person name="Barry K."/>
            <person name="Clum A."/>
            <person name="Na H."/>
            <person name="Ledsgaard L."/>
            <person name="Lin J."/>
            <person name="Lipzen A."/>
            <person name="Kuo A."/>
            <person name="Riley R."/>
            <person name="Mondo S."/>
            <person name="Labutti K."/>
            <person name="Haridas S."/>
            <person name="Pangalinan J."/>
            <person name="Salamov A.A."/>
            <person name="Simmons B.A."/>
            <person name="Magnuson J.K."/>
            <person name="Chen J."/>
            <person name="Drula E."/>
            <person name="Henrissat B."/>
            <person name="Wiebenga A."/>
            <person name="Lubbers R.J."/>
            <person name="Gomes A.C."/>
            <person name="Macurrencykelacurrency M.R."/>
            <person name="Stajich J."/>
            <person name="Grigoriev I.V."/>
            <person name="Mortensen U.H."/>
            <person name="De Vries R.P."/>
            <person name="Baker S.E."/>
            <person name="Andersen M.R."/>
        </authorList>
    </citation>
    <scope>NUCLEOTIDE SEQUENCE [LARGE SCALE GENOMIC DNA]</scope>
    <source>
        <strain evidence="12 13">CBS 449.75</strain>
    </source>
</reference>
<evidence type="ECO:0000256" key="5">
    <source>
        <dbReference type="ARBA" id="ARBA00022692"/>
    </source>
</evidence>
<dbReference type="Proteomes" id="UP001610432">
    <property type="component" value="Unassembled WGS sequence"/>
</dbReference>
<dbReference type="GO" id="GO:0016746">
    <property type="term" value="F:acyltransferase activity"/>
    <property type="evidence" value="ECO:0007669"/>
    <property type="project" value="UniProtKB-KW"/>
</dbReference>
<keyword evidence="8 11" id="KW-0443">Lipid metabolism</keyword>
<dbReference type="Pfam" id="PF03982">
    <property type="entry name" value="DAGAT"/>
    <property type="match status" value="1"/>
</dbReference>
<dbReference type="EC" id="2.3.1.20" evidence="11"/>
<gene>
    <name evidence="12" type="ORF">BJX67DRAFT_388780</name>
</gene>
<evidence type="ECO:0000256" key="4">
    <source>
        <dbReference type="ARBA" id="ARBA00022679"/>
    </source>
</evidence>
<proteinExistence type="inferred from homology"/>
<comment type="similarity">
    <text evidence="2 11">Belongs to the diacylglycerol acyltransferase family.</text>
</comment>
<evidence type="ECO:0000256" key="1">
    <source>
        <dbReference type="ARBA" id="ARBA00004477"/>
    </source>
</evidence>
<keyword evidence="6 11" id="KW-0256">Endoplasmic reticulum</keyword>
<dbReference type="PANTHER" id="PTHR12317:SF61">
    <property type="entry name" value="DIACYLGLYCEROL O-ACYLTRANSFERASE"/>
    <property type="match status" value="1"/>
</dbReference>
<keyword evidence="10 11" id="KW-0012">Acyltransferase</keyword>
<sequence>MAIDVVRELVGYSHATQQLHTVHHPSVNAKHRAISTYTSDLLRSLPVWRLVASYFPIKLYRTTPLPPTQRYIFGYHPHGILSHGAFTAFATESLGFSHLFPGLENSLLTLDSNFRIPIYRDYLTLLGMNSVSRSSCEEILTPSNTNSPGRSITIVIGGARESLEAKPGSMRLVLRDRKGFAKLAIRTGATLVPVLGFGENELYTMTADLDPETKTWSGRVQRTFKRVFGLTVPFLYSRGPYKWGFGAIPHRRPVNIVVGRPIPVARMEGEVDGGYLDEVHGRYIEELERIWEEWRGVFAAGAGDIQII</sequence>
<dbReference type="SUPFAM" id="SSF69593">
    <property type="entry name" value="Glycerol-3-phosphate (1)-acyltransferase"/>
    <property type="match status" value="1"/>
</dbReference>
<keyword evidence="13" id="KW-1185">Reference proteome</keyword>
<evidence type="ECO:0000256" key="10">
    <source>
        <dbReference type="ARBA" id="ARBA00023315"/>
    </source>
</evidence>
<dbReference type="InterPro" id="IPR007130">
    <property type="entry name" value="DAGAT"/>
</dbReference>
<keyword evidence="3 11" id="KW-0444">Lipid biosynthesis</keyword>
<dbReference type="EMBL" id="JBFXLQ010000027">
    <property type="protein sequence ID" value="KAL2866089.1"/>
    <property type="molecule type" value="Genomic_DNA"/>
</dbReference>
<comment type="function">
    <text evidence="11">Catalyzes the terminal and only committed step in triacylglycerol synthesis by using diacylglycerol and fatty acyl CoA as substrates.</text>
</comment>
<evidence type="ECO:0000256" key="7">
    <source>
        <dbReference type="ARBA" id="ARBA00022989"/>
    </source>
</evidence>
<keyword evidence="4" id="KW-0808">Transferase</keyword>
<evidence type="ECO:0000256" key="2">
    <source>
        <dbReference type="ARBA" id="ARBA00005420"/>
    </source>
</evidence>
<dbReference type="RefSeq" id="XP_070885068.1">
    <property type="nucleotide sequence ID" value="XM_071034405.1"/>
</dbReference>
<evidence type="ECO:0000256" key="11">
    <source>
        <dbReference type="RuleBase" id="RU367023"/>
    </source>
</evidence>
<evidence type="ECO:0000256" key="6">
    <source>
        <dbReference type="ARBA" id="ARBA00022824"/>
    </source>
</evidence>
<dbReference type="PANTHER" id="PTHR12317">
    <property type="entry name" value="DIACYLGLYCEROL O-ACYLTRANSFERASE"/>
    <property type="match status" value="1"/>
</dbReference>
<keyword evidence="7" id="KW-1133">Transmembrane helix</keyword>
<evidence type="ECO:0000256" key="8">
    <source>
        <dbReference type="ARBA" id="ARBA00023098"/>
    </source>
</evidence>
<dbReference type="CDD" id="cd07987">
    <property type="entry name" value="LPLAT_MGAT-like"/>
    <property type="match status" value="1"/>
</dbReference>
<dbReference type="GeneID" id="98149477"/>
<evidence type="ECO:0000256" key="3">
    <source>
        <dbReference type="ARBA" id="ARBA00022516"/>
    </source>
</evidence>
<comment type="caution">
    <text evidence="12">The sequence shown here is derived from an EMBL/GenBank/DDBJ whole genome shotgun (WGS) entry which is preliminary data.</text>
</comment>
<evidence type="ECO:0000313" key="12">
    <source>
        <dbReference type="EMBL" id="KAL2866089.1"/>
    </source>
</evidence>
<protein>
    <recommendedName>
        <fullName evidence="11">Diacylglycerol O-acyltransferase</fullName>
        <ecNumber evidence="11">2.3.1.20</ecNumber>
    </recommendedName>
</protein>